<keyword evidence="1" id="KW-0812">Transmembrane</keyword>
<evidence type="ECO:0000313" key="2">
    <source>
        <dbReference type="EMBL" id="AYV54994.1"/>
    </source>
</evidence>
<dbReference type="Proteomes" id="UP000276407">
    <property type="component" value="Chromosome 1"/>
</dbReference>
<gene>
    <name evidence="2" type="ORF">EFP84_05360</name>
</gene>
<dbReference type="EMBL" id="CP033614">
    <property type="protein sequence ID" value="AYV54994.1"/>
    <property type="molecule type" value="Genomic_DNA"/>
</dbReference>
<feature type="transmembrane region" description="Helical" evidence="1">
    <location>
        <begin position="35"/>
        <end position="57"/>
    </location>
</feature>
<evidence type="ECO:0000256" key="1">
    <source>
        <dbReference type="SAM" id="Phobius"/>
    </source>
</evidence>
<reference evidence="2 3" key="1">
    <citation type="submission" date="2018-11" db="EMBL/GenBank/DDBJ databases">
        <title>Complete genome sequence of Leptospira kmetyi isolate LS 001/16 from soil sample associated with a leptospirosis patient in Kelantan.</title>
        <authorList>
            <person name="Muhammad Yusoff F."/>
            <person name="Muhammad Yusoff S."/>
            <person name="Ahmad M.N."/>
            <person name="Yusof N.Y."/>
            <person name="Aziah I."/>
        </authorList>
    </citation>
    <scope>NUCLEOTIDE SEQUENCE [LARGE SCALE GENOMIC DNA]</scope>
    <source>
        <strain evidence="2 3">LS 001/16</strain>
    </source>
</reference>
<keyword evidence="1" id="KW-0472">Membrane</keyword>
<feature type="transmembrane region" description="Helical" evidence="1">
    <location>
        <begin position="116"/>
        <end position="135"/>
    </location>
</feature>
<evidence type="ECO:0000313" key="3">
    <source>
        <dbReference type="Proteomes" id="UP000276407"/>
    </source>
</evidence>
<organism evidence="2 3">
    <name type="scientific">Leptospira kmetyi</name>
    <dbReference type="NCBI Taxonomy" id="408139"/>
    <lineage>
        <taxon>Bacteria</taxon>
        <taxon>Pseudomonadati</taxon>
        <taxon>Spirochaetota</taxon>
        <taxon>Spirochaetia</taxon>
        <taxon>Leptospirales</taxon>
        <taxon>Leptospiraceae</taxon>
        <taxon>Leptospira</taxon>
    </lineage>
</organism>
<name>A0AAD0UNG8_9LEPT</name>
<protein>
    <submittedName>
        <fullName evidence="2">Uncharacterized protein</fullName>
    </submittedName>
</protein>
<dbReference type="KEGG" id="lkm:EFP84_05360"/>
<feature type="transmembrane region" description="Helical" evidence="1">
    <location>
        <begin position="82"/>
        <end position="104"/>
    </location>
</feature>
<proteinExistence type="predicted"/>
<sequence>MENLRFHTVAIHRKRLLSFREIAREQIRILHMKEYIVQITIGSLFSILLFFGSKYWIQKLFVIDTTNNPEATKNTFQLPKSFVITGYITSILFFLFFLGSYFLIPQTENENLNFLLSFWLLLCFFGIWILLYSKFYSVSVDSSGMLEKGFFTRDKRMFWHDVKSVRFNSYSGTFVFGDYSFLKIKVSAGIKNLDVFLEMMKNNLREHLYAKALEDFSKYQKNLRS</sequence>
<dbReference type="AlphaFoldDB" id="A0AAD0UNG8"/>
<keyword evidence="1" id="KW-1133">Transmembrane helix</keyword>
<accession>A0AAD0UNG8</accession>